<dbReference type="RefSeq" id="WP_138659552.1">
    <property type="nucleotide sequence ID" value="NZ_VATY01000004.1"/>
</dbReference>
<keyword evidence="1" id="KW-0812">Transmembrane</keyword>
<reference evidence="2 3" key="1">
    <citation type="submission" date="2019-05" db="EMBL/GenBank/DDBJ databases">
        <authorList>
            <person name="Zhang J.-Y."/>
            <person name="Feg X."/>
            <person name="Du Z.-J."/>
        </authorList>
    </citation>
    <scope>NUCLEOTIDE SEQUENCE [LARGE SCALE GENOMIC DNA]</scope>
    <source>
        <strain evidence="2 3">RZ26</strain>
    </source>
</reference>
<evidence type="ECO:0008006" key="4">
    <source>
        <dbReference type="Google" id="ProtNLM"/>
    </source>
</evidence>
<evidence type="ECO:0000256" key="1">
    <source>
        <dbReference type="SAM" id="Phobius"/>
    </source>
</evidence>
<feature type="transmembrane region" description="Helical" evidence="1">
    <location>
        <begin position="12"/>
        <end position="37"/>
    </location>
</feature>
<accession>A0A5S3PKC5</accession>
<keyword evidence="3" id="KW-1185">Reference proteome</keyword>
<evidence type="ECO:0000313" key="3">
    <source>
        <dbReference type="Proteomes" id="UP000310314"/>
    </source>
</evidence>
<feature type="transmembrane region" description="Helical" evidence="1">
    <location>
        <begin position="68"/>
        <end position="95"/>
    </location>
</feature>
<keyword evidence="1" id="KW-1133">Transmembrane helix</keyword>
<proteinExistence type="predicted"/>
<dbReference type="EMBL" id="VATY01000004">
    <property type="protein sequence ID" value="TMM53931.1"/>
    <property type="molecule type" value="Genomic_DNA"/>
</dbReference>
<gene>
    <name evidence="2" type="ORF">FEE95_18735</name>
</gene>
<dbReference type="NCBIfam" id="NF040945">
    <property type="entry name" value="CCC_membrane"/>
    <property type="match status" value="1"/>
</dbReference>
<protein>
    <recommendedName>
        <fullName evidence="4">DUF4190 domain-containing protein</fullName>
    </recommendedName>
</protein>
<organism evidence="2 3">
    <name type="scientific">Maribacter algarum</name>
    <name type="common">ex Zhang et al. 2020</name>
    <dbReference type="NCBI Taxonomy" id="2578118"/>
    <lineage>
        <taxon>Bacteria</taxon>
        <taxon>Pseudomonadati</taxon>
        <taxon>Bacteroidota</taxon>
        <taxon>Flavobacteriia</taxon>
        <taxon>Flavobacteriales</taxon>
        <taxon>Flavobacteriaceae</taxon>
        <taxon>Maribacter</taxon>
    </lineage>
</organism>
<dbReference type="AlphaFoldDB" id="A0A5S3PKC5"/>
<dbReference type="Pfam" id="PF07666">
    <property type="entry name" value="MpPF26"/>
    <property type="match status" value="1"/>
</dbReference>
<sequence length="105" mass="11035">MNNQQLPGASNALTFGIISIVAALFCCGPFGAIFSFIGLSNAKKAERAYEADPDGYATGLDNVKTGKILSYIGIGLSVIMLIITIIYFGVIIAMISTGNFEGSDF</sequence>
<keyword evidence="1" id="KW-0472">Membrane</keyword>
<dbReference type="InterPro" id="IPR011655">
    <property type="entry name" value="MpPF26"/>
</dbReference>
<dbReference type="OrthoDB" id="1099888at2"/>
<dbReference type="Proteomes" id="UP000310314">
    <property type="component" value="Unassembled WGS sequence"/>
</dbReference>
<comment type="caution">
    <text evidence="2">The sequence shown here is derived from an EMBL/GenBank/DDBJ whole genome shotgun (WGS) entry which is preliminary data.</text>
</comment>
<name>A0A5S3PKC5_9FLAO</name>
<evidence type="ECO:0000313" key="2">
    <source>
        <dbReference type="EMBL" id="TMM53931.1"/>
    </source>
</evidence>